<sequence>MVNTERIPTGAPEIEADRVLNAEDEAASRERQENDNININENENININEKFSGFKTMEPVNVCAPVENLMALGCFGPFASNMSFSAQRTCVDSLNDSRPQPKKTKRRRADREGRSYSPFDYQATNSRSDSIDLNHNPRRSSLGNS</sequence>
<comment type="caution">
    <text evidence="1">The sequence shown here is derived from an EMBL/GenBank/DDBJ whole genome shotgun (WGS) entry which is preliminary data.</text>
</comment>
<dbReference type="Proteomes" id="UP001055811">
    <property type="component" value="Linkage Group LG02"/>
</dbReference>
<reference evidence="1 2" key="2">
    <citation type="journal article" date="2022" name="Mol. Ecol. Resour.">
        <title>The genomes of chicory, endive, great burdock and yacon provide insights into Asteraceae paleo-polyploidization history and plant inulin production.</title>
        <authorList>
            <person name="Fan W."/>
            <person name="Wang S."/>
            <person name="Wang H."/>
            <person name="Wang A."/>
            <person name="Jiang F."/>
            <person name="Liu H."/>
            <person name="Zhao H."/>
            <person name="Xu D."/>
            <person name="Zhang Y."/>
        </authorList>
    </citation>
    <scope>NUCLEOTIDE SEQUENCE [LARGE SCALE GENOMIC DNA]</scope>
    <source>
        <strain evidence="2">cv. Punajuju</strain>
        <tissue evidence="1">Leaves</tissue>
    </source>
</reference>
<evidence type="ECO:0000313" key="2">
    <source>
        <dbReference type="Proteomes" id="UP001055811"/>
    </source>
</evidence>
<name>A0ACB9GA21_CICIN</name>
<dbReference type="EMBL" id="CM042010">
    <property type="protein sequence ID" value="KAI3780274.1"/>
    <property type="molecule type" value="Genomic_DNA"/>
</dbReference>
<keyword evidence="2" id="KW-1185">Reference proteome</keyword>
<gene>
    <name evidence="1" type="ORF">L2E82_10248</name>
</gene>
<reference evidence="2" key="1">
    <citation type="journal article" date="2022" name="Mol. Ecol. Resour.">
        <title>The genomes of chicory, endive, great burdock and yacon provide insights into Asteraceae palaeo-polyploidization history and plant inulin production.</title>
        <authorList>
            <person name="Fan W."/>
            <person name="Wang S."/>
            <person name="Wang H."/>
            <person name="Wang A."/>
            <person name="Jiang F."/>
            <person name="Liu H."/>
            <person name="Zhao H."/>
            <person name="Xu D."/>
            <person name="Zhang Y."/>
        </authorList>
    </citation>
    <scope>NUCLEOTIDE SEQUENCE [LARGE SCALE GENOMIC DNA]</scope>
    <source>
        <strain evidence="2">cv. Punajuju</strain>
    </source>
</reference>
<protein>
    <submittedName>
        <fullName evidence="1">Uncharacterized protein</fullName>
    </submittedName>
</protein>
<accession>A0ACB9GA21</accession>
<organism evidence="1 2">
    <name type="scientific">Cichorium intybus</name>
    <name type="common">Chicory</name>
    <dbReference type="NCBI Taxonomy" id="13427"/>
    <lineage>
        <taxon>Eukaryota</taxon>
        <taxon>Viridiplantae</taxon>
        <taxon>Streptophyta</taxon>
        <taxon>Embryophyta</taxon>
        <taxon>Tracheophyta</taxon>
        <taxon>Spermatophyta</taxon>
        <taxon>Magnoliopsida</taxon>
        <taxon>eudicotyledons</taxon>
        <taxon>Gunneridae</taxon>
        <taxon>Pentapetalae</taxon>
        <taxon>asterids</taxon>
        <taxon>campanulids</taxon>
        <taxon>Asterales</taxon>
        <taxon>Asteraceae</taxon>
        <taxon>Cichorioideae</taxon>
        <taxon>Cichorieae</taxon>
        <taxon>Cichoriinae</taxon>
        <taxon>Cichorium</taxon>
    </lineage>
</organism>
<proteinExistence type="predicted"/>
<evidence type="ECO:0000313" key="1">
    <source>
        <dbReference type="EMBL" id="KAI3780274.1"/>
    </source>
</evidence>